<dbReference type="InterPro" id="IPR039424">
    <property type="entry name" value="SBP_5"/>
</dbReference>
<dbReference type="PANTHER" id="PTHR30290">
    <property type="entry name" value="PERIPLASMIC BINDING COMPONENT OF ABC TRANSPORTER"/>
    <property type="match status" value="1"/>
</dbReference>
<dbReference type="OrthoDB" id="9803988at2"/>
<dbReference type="Gene3D" id="3.10.105.10">
    <property type="entry name" value="Dipeptide-binding Protein, Domain 3"/>
    <property type="match status" value="1"/>
</dbReference>
<dbReference type="Pfam" id="PF00496">
    <property type="entry name" value="SBP_bac_5"/>
    <property type="match status" value="1"/>
</dbReference>
<dbReference type="EMBL" id="FXXQ01000007">
    <property type="protein sequence ID" value="SMX24236.1"/>
    <property type="molecule type" value="Genomic_DNA"/>
</dbReference>
<evidence type="ECO:0000313" key="7">
    <source>
        <dbReference type="EMBL" id="SMX24236.1"/>
    </source>
</evidence>
<dbReference type="GO" id="GO:0030288">
    <property type="term" value="C:outer membrane-bounded periplasmic space"/>
    <property type="evidence" value="ECO:0007669"/>
    <property type="project" value="UniProtKB-ARBA"/>
</dbReference>
<dbReference type="AlphaFoldDB" id="A0A238J0R3"/>
<dbReference type="PANTHER" id="PTHR30290:SF9">
    <property type="entry name" value="OLIGOPEPTIDE-BINDING PROTEIN APPA"/>
    <property type="match status" value="1"/>
</dbReference>
<comment type="subcellular location">
    <subcellularLocation>
        <location evidence="1">Periplasm</location>
    </subcellularLocation>
</comment>
<dbReference type="GO" id="GO:1904680">
    <property type="term" value="F:peptide transmembrane transporter activity"/>
    <property type="evidence" value="ECO:0007669"/>
    <property type="project" value="TreeGrafter"/>
</dbReference>
<dbReference type="CDD" id="cd08498">
    <property type="entry name" value="PBP2_NikA_DppA_OppA_like_2"/>
    <property type="match status" value="1"/>
</dbReference>
<evidence type="ECO:0000256" key="4">
    <source>
        <dbReference type="ARBA" id="ARBA00022729"/>
    </source>
</evidence>
<evidence type="ECO:0000256" key="5">
    <source>
        <dbReference type="SAM" id="SignalP"/>
    </source>
</evidence>
<sequence>MLKTLSTASFAVAMVIGATAYAEDITIAVASEVTAMDPHYHNTGNNNQIVGLIYDRMLHQDSNQQLGPGLAVEWGPIADDVWEFKLREGVTFHDGSALTAEDIVFSYERVPNVPNSPSSFATYTAGIAEITVVDDYTLQFKTNGPYPLLPIDLSTIQIVSSENPDATTEDYNAGPASVGTGPYKFVSYTPGESIILEANADYWGGAPEFDTVTYRPISSDAARVAALLAGDVDVISGVPTSDIATLEGNPDIVLSQGVSNRVIYLHVDSRRVYSPYITDNDGNQMFNPLQDVNVRKAISMAIDRDTIVEEVMEGIAIPAGQVLPEGFFGVSENIEVPEYDPEGARELLAEAGYPDGFRLTIHGPNDRYINDEQIAQAIAQMLTRVGIQTEVETMPRSVYFGRASGDDEGSEFSLMLVGWGSGTGEASSPLRALLHTRDDDSGLGRTNRGRYSSAPFDATLQLALNTVDDDMRQALLARATEIAMREVGLIPTHFQVNTWGSRVGLRYMPRTDEYTRPTNVVIE</sequence>
<dbReference type="PIRSF" id="PIRSF002741">
    <property type="entry name" value="MppA"/>
    <property type="match status" value="1"/>
</dbReference>
<dbReference type="RefSeq" id="WP_093974190.1">
    <property type="nucleotide sequence ID" value="NZ_FXXQ01000007.1"/>
</dbReference>
<keyword evidence="8" id="KW-1185">Reference proteome</keyword>
<keyword evidence="4 5" id="KW-0732">Signal</keyword>
<gene>
    <name evidence="7" type="primary">gsiB_4</name>
    <name evidence="7" type="ORF">BOA8489_02359</name>
</gene>
<dbReference type="GO" id="GO:0015833">
    <property type="term" value="P:peptide transport"/>
    <property type="evidence" value="ECO:0007669"/>
    <property type="project" value="TreeGrafter"/>
</dbReference>
<dbReference type="InterPro" id="IPR030678">
    <property type="entry name" value="Peptide/Ni-bd"/>
</dbReference>
<dbReference type="SUPFAM" id="SSF53850">
    <property type="entry name" value="Periplasmic binding protein-like II"/>
    <property type="match status" value="1"/>
</dbReference>
<feature type="signal peptide" evidence="5">
    <location>
        <begin position="1"/>
        <end position="22"/>
    </location>
</feature>
<evidence type="ECO:0000313" key="8">
    <source>
        <dbReference type="Proteomes" id="UP000201838"/>
    </source>
</evidence>
<evidence type="ECO:0000256" key="1">
    <source>
        <dbReference type="ARBA" id="ARBA00004418"/>
    </source>
</evidence>
<proteinExistence type="inferred from homology"/>
<dbReference type="GO" id="GO:0043190">
    <property type="term" value="C:ATP-binding cassette (ABC) transporter complex"/>
    <property type="evidence" value="ECO:0007669"/>
    <property type="project" value="InterPro"/>
</dbReference>
<dbReference type="InterPro" id="IPR000914">
    <property type="entry name" value="SBP_5_dom"/>
</dbReference>
<organism evidence="7 8">
    <name type="scientific">Boseongicola aestuarii</name>
    <dbReference type="NCBI Taxonomy" id="1470561"/>
    <lineage>
        <taxon>Bacteria</taxon>
        <taxon>Pseudomonadati</taxon>
        <taxon>Pseudomonadota</taxon>
        <taxon>Alphaproteobacteria</taxon>
        <taxon>Rhodobacterales</taxon>
        <taxon>Paracoccaceae</taxon>
        <taxon>Boseongicola</taxon>
    </lineage>
</organism>
<feature type="chain" id="PRO_5011969154" evidence="5">
    <location>
        <begin position="23"/>
        <end position="523"/>
    </location>
</feature>
<dbReference type="Proteomes" id="UP000201838">
    <property type="component" value="Unassembled WGS sequence"/>
</dbReference>
<keyword evidence="3" id="KW-0813">Transport</keyword>
<dbReference type="Gene3D" id="3.40.190.10">
    <property type="entry name" value="Periplasmic binding protein-like II"/>
    <property type="match status" value="1"/>
</dbReference>
<feature type="domain" description="Solute-binding protein family 5" evidence="6">
    <location>
        <begin position="66"/>
        <end position="439"/>
    </location>
</feature>
<evidence type="ECO:0000259" key="6">
    <source>
        <dbReference type="Pfam" id="PF00496"/>
    </source>
</evidence>
<dbReference type="Gene3D" id="3.90.76.10">
    <property type="entry name" value="Dipeptide-binding Protein, Domain 1"/>
    <property type="match status" value="1"/>
</dbReference>
<evidence type="ECO:0000256" key="3">
    <source>
        <dbReference type="ARBA" id="ARBA00022448"/>
    </source>
</evidence>
<reference evidence="8" key="1">
    <citation type="submission" date="2017-05" db="EMBL/GenBank/DDBJ databases">
        <authorList>
            <person name="Rodrigo-Torres L."/>
            <person name="Arahal R. D."/>
            <person name="Lucena T."/>
        </authorList>
    </citation>
    <scope>NUCLEOTIDE SEQUENCE [LARGE SCALE GENOMIC DNA]</scope>
    <source>
        <strain evidence="8">CECT 8489</strain>
    </source>
</reference>
<evidence type="ECO:0000256" key="2">
    <source>
        <dbReference type="ARBA" id="ARBA00005695"/>
    </source>
</evidence>
<comment type="similarity">
    <text evidence="2">Belongs to the bacterial solute-binding protein 5 family.</text>
</comment>
<accession>A0A238J0R3</accession>
<protein>
    <submittedName>
        <fullName evidence="7">Glutathione-binding protein GsiB</fullName>
    </submittedName>
</protein>
<name>A0A238J0R3_9RHOB</name>